<dbReference type="EMBL" id="JACXVP010000010">
    <property type="protein sequence ID" value="KAG5580142.1"/>
    <property type="molecule type" value="Genomic_DNA"/>
</dbReference>
<gene>
    <name evidence="2" type="ORF">H5410_050769</name>
</gene>
<feature type="non-terminal residue" evidence="2">
    <location>
        <position position="1"/>
    </location>
</feature>
<sequence length="57" mass="6448">AKRNKKAKKNEEVEVSALPSTLGDLPKGRTPPFVSVRKTLKEHDQKGDERSSQRFVE</sequence>
<accession>A0A9J5WYU7</accession>
<evidence type="ECO:0000313" key="2">
    <source>
        <dbReference type="EMBL" id="KAG5580142.1"/>
    </source>
</evidence>
<feature type="region of interest" description="Disordered" evidence="1">
    <location>
        <begin position="1"/>
        <end position="57"/>
    </location>
</feature>
<feature type="compositionally biased region" description="Basic and acidic residues" evidence="1">
    <location>
        <begin position="39"/>
        <end position="57"/>
    </location>
</feature>
<dbReference type="Proteomes" id="UP000824120">
    <property type="component" value="Chromosome 10"/>
</dbReference>
<dbReference type="AlphaFoldDB" id="A0A9J5WYU7"/>
<organism evidence="2 3">
    <name type="scientific">Solanum commersonii</name>
    <name type="common">Commerson's wild potato</name>
    <name type="synonym">Commerson's nightshade</name>
    <dbReference type="NCBI Taxonomy" id="4109"/>
    <lineage>
        <taxon>Eukaryota</taxon>
        <taxon>Viridiplantae</taxon>
        <taxon>Streptophyta</taxon>
        <taxon>Embryophyta</taxon>
        <taxon>Tracheophyta</taxon>
        <taxon>Spermatophyta</taxon>
        <taxon>Magnoliopsida</taxon>
        <taxon>eudicotyledons</taxon>
        <taxon>Gunneridae</taxon>
        <taxon>Pentapetalae</taxon>
        <taxon>asterids</taxon>
        <taxon>lamiids</taxon>
        <taxon>Solanales</taxon>
        <taxon>Solanaceae</taxon>
        <taxon>Solanoideae</taxon>
        <taxon>Solaneae</taxon>
        <taxon>Solanum</taxon>
    </lineage>
</organism>
<comment type="caution">
    <text evidence="2">The sequence shown here is derived from an EMBL/GenBank/DDBJ whole genome shotgun (WGS) entry which is preliminary data.</text>
</comment>
<reference evidence="2 3" key="1">
    <citation type="submission" date="2020-09" db="EMBL/GenBank/DDBJ databases">
        <title>De no assembly of potato wild relative species, Solanum commersonii.</title>
        <authorList>
            <person name="Cho K."/>
        </authorList>
    </citation>
    <scope>NUCLEOTIDE SEQUENCE [LARGE SCALE GENOMIC DNA]</scope>
    <source>
        <strain evidence="2">LZ3.2</strain>
        <tissue evidence="2">Leaf</tissue>
    </source>
</reference>
<proteinExistence type="predicted"/>
<evidence type="ECO:0000256" key="1">
    <source>
        <dbReference type="SAM" id="MobiDB-lite"/>
    </source>
</evidence>
<evidence type="ECO:0000313" key="3">
    <source>
        <dbReference type="Proteomes" id="UP000824120"/>
    </source>
</evidence>
<name>A0A9J5WYU7_SOLCO</name>
<protein>
    <submittedName>
        <fullName evidence="2">Uncharacterized protein</fullName>
    </submittedName>
</protein>
<keyword evidence="3" id="KW-1185">Reference proteome</keyword>